<reference evidence="4 5" key="1">
    <citation type="submission" date="2016-10" db="EMBL/GenBank/DDBJ databases">
        <authorList>
            <person name="Varghese N."/>
            <person name="Submissions S."/>
        </authorList>
    </citation>
    <scope>NUCLEOTIDE SEQUENCE [LARGE SCALE GENOMIC DNA]</scope>
    <source>
        <strain evidence="4 5">LMG 22274</strain>
    </source>
</reference>
<dbReference type="PANTHER" id="PTHR43656:SF2">
    <property type="entry name" value="BINDING OXIDOREDUCTASE, PUTATIVE (AFU_ORTHOLOGUE AFUA_2G08260)-RELATED"/>
    <property type="match status" value="1"/>
</dbReference>
<dbReference type="AlphaFoldDB" id="A0AAQ1JT04"/>
<feature type="domain" description="NADH:flavin oxidoreductase/NADH oxidase N-terminal" evidence="3">
    <location>
        <begin position="1"/>
        <end position="302"/>
    </location>
</feature>
<gene>
    <name evidence="4" type="ORF">SAMN05216550_10413</name>
</gene>
<evidence type="ECO:0000313" key="4">
    <source>
        <dbReference type="EMBL" id="SEJ32504.1"/>
    </source>
</evidence>
<dbReference type="InterPro" id="IPR001155">
    <property type="entry name" value="OxRdtase_FMN_N"/>
</dbReference>
<dbReference type="Pfam" id="PF00724">
    <property type="entry name" value="Oxidored_FMN"/>
    <property type="match status" value="1"/>
</dbReference>
<evidence type="ECO:0000256" key="1">
    <source>
        <dbReference type="ARBA" id="ARBA00022630"/>
    </source>
</evidence>
<dbReference type="EMBL" id="FNZM01000004">
    <property type="protein sequence ID" value="SEJ32504.1"/>
    <property type="molecule type" value="Genomic_DNA"/>
</dbReference>
<sequence>MKNRFMLAPLTNQQSAPDGAATDYDVDWVRRIALGGYALVQTCAATVQGTGRAFKGQLGIHSDEQLDGLRRMADAIREGGALSAVQLHHAGHRARPELGGVPAPASDDPHAGLTAMTTEQVERLRDDFIRAAQRAQLAGFDGVAVHGAFGFVISEFLSPLLNRRRDRYGSSIENRARLLFEVIDGIRRTCGPQFQIGLRLSVERYGLRIEELRDITAEAFRQAQIDYLDLALWNSAQLVMDGPLAGRTMLSVFADLPRGNVRLGVAGKIRSAQRANEVIEEGADFVLIGRAAILNADFPQRIFTCPEYHAPELPIDVAHLQREGLSPPFINYMRTSWDGFVA</sequence>
<dbReference type="GO" id="GO:0016491">
    <property type="term" value="F:oxidoreductase activity"/>
    <property type="evidence" value="ECO:0007669"/>
    <property type="project" value="UniProtKB-KW"/>
</dbReference>
<evidence type="ECO:0000259" key="3">
    <source>
        <dbReference type="Pfam" id="PF00724"/>
    </source>
</evidence>
<dbReference type="CDD" id="cd02803">
    <property type="entry name" value="OYE_like_FMN_family"/>
    <property type="match status" value="1"/>
</dbReference>
<evidence type="ECO:0000313" key="5">
    <source>
        <dbReference type="Proteomes" id="UP000183529"/>
    </source>
</evidence>
<protein>
    <submittedName>
        <fullName evidence="4">2,4-dienoyl-CoA reductase</fullName>
    </submittedName>
</protein>
<dbReference type="PANTHER" id="PTHR43656">
    <property type="entry name" value="BINDING OXIDOREDUCTASE, PUTATIVE (AFU_ORTHOLOGUE AFUA_2G08260)-RELATED"/>
    <property type="match status" value="1"/>
</dbReference>
<accession>A0AAQ1JT04</accession>
<dbReference type="InterPro" id="IPR013785">
    <property type="entry name" value="Aldolase_TIM"/>
</dbReference>
<proteinExistence type="predicted"/>
<comment type="caution">
    <text evidence="4">The sequence shown here is derived from an EMBL/GenBank/DDBJ whole genome shotgun (WGS) entry which is preliminary data.</text>
</comment>
<organism evidence="4 5">
    <name type="scientific">Paraburkholderia tropica</name>
    <dbReference type="NCBI Taxonomy" id="92647"/>
    <lineage>
        <taxon>Bacteria</taxon>
        <taxon>Pseudomonadati</taxon>
        <taxon>Pseudomonadota</taxon>
        <taxon>Betaproteobacteria</taxon>
        <taxon>Burkholderiales</taxon>
        <taxon>Burkholderiaceae</taxon>
        <taxon>Paraburkholderia</taxon>
    </lineage>
</organism>
<dbReference type="Proteomes" id="UP000183529">
    <property type="component" value="Unassembled WGS sequence"/>
</dbReference>
<dbReference type="GO" id="GO:0010181">
    <property type="term" value="F:FMN binding"/>
    <property type="evidence" value="ECO:0007669"/>
    <property type="project" value="InterPro"/>
</dbReference>
<keyword evidence="1" id="KW-0285">Flavoprotein</keyword>
<evidence type="ECO:0000256" key="2">
    <source>
        <dbReference type="ARBA" id="ARBA00023002"/>
    </source>
</evidence>
<dbReference type="Gene3D" id="3.20.20.70">
    <property type="entry name" value="Aldolase class I"/>
    <property type="match status" value="1"/>
</dbReference>
<keyword evidence="2" id="KW-0560">Oxidoreductase</keyword>
<name>A0AAQ1JT04_9BURK</name>
<dbReference type="InterPro" id="IPR051799">
    <property type="entry name" value="NADH_flavin_oxidoreductase"/>
</dbReference>
<dbReference type="SUPFAM" id="SSF51395">
    <property type="entry name" value="FMN-linked oxidoreductases"/>
    <property type="match status" value="1"/>
</dbReference>